<keyword evidence="2" id="KW-0813">Transport</keyword>
<dbReference type="RefSeq" id="WP_236099421.1">
    <property type="nucleotide sequence ID" value="NZ_JAKGUD010000007.1"/>
</dbReference>
<feature type="chain" id="PRO_5047489119" evidence="4">
    <location>
        <begin position="25"/>
        <end position="540"/>
    </location>
</feature>
<gene>
    <name evidence="6" type="ORF">L2W38_07695</name>
</gene>
<dbReference type="Proteomes" id="UP001200430">
    <property type="component" value="Unassembled WGS sequence"/>
</dbReference>
<dbReference type="CDD" id="cd00995">
    <property type="entry name" value="PBP2_NikA_DppA_OppA_like"/>
    <property type="match status" value="1"/>
</dbReference>
<dbReference type="SUPFAM" id="SSF53850">
    <property type="entry name" value="Periplasmic binding protein-like II"/>
    <property type="match status" value="1"/>
</dbReference>
<dbReference type="Gene3D" id="3.10.105.10">
    <property type="entry name" value="Dipeptide-binding Protein, Domain 3"/>
    <property type="match status" value="1"/>
</dbReference>
<feature type="signal peptide" evidence="4">
    <location>
        <begin position="1"/>
        <end position="24"/>
    </location>
</feature>
<comment type="caution">
    <text evidence="6">The sequence shown here is derived from an EMBL/GenBank/DDBJ whole genome shotgun (WGS) entry which is preliminary data.</text>
</comment>
<reference evidence="6 7" key="1">
    <citation type="submission" date="2022-01" db="EMBL/GenBank/DDBJ databases">
        <title>Dethiosulfovibrio faecalis sp. nov., a novel proteolytic, non-sulfur-reducing bacterium isolated from a marine aquaculture solid waste bioreactor.</title>
        <authorList>
            <person name="Grabowski S."/>
            <person name="Apolinario E."/>
            <person name="Schneider N."/>
            <person name="Marshall C.W."/>
            <person name="Sowers K.R."/>
        </authorList>
    </citation>
    <scope>NUCLEOTIDE SEQUENCE [LARGE SCALE GENOMIC DNA]</scope>
    <source>
        <strain evidence="6 7">DSM 12537</strain>
    </source>
</reference>
<dbReference type="PIRSF" id="PIRSF002741">
    <property type="entry name" value="MppA"/>
    <property type="match status" value="1"/>
</dbReference>
<comment type="similarity">
    <text evidence="1">Belongs to the bacterial solute-binding protein 5 family.</text>
</comment>
<accession>A0ABS9ESA8</accession>
<evidence type="ECO:0000313" key="7">
    <source>
        <dbReference type="Proteomes" id="UP001200430"/>
    </source>
</evidence>
<dbReference type="InterPro" id="IPR039424">
    <property type="entry name" value="SBP_5"/>
</dbReference>
<dbReference type="Gene3D" id="3.40.190.10">
    <property type="entry name" value="Periplasmic binding protein-like II"/>
    <property type="match status" value="1"/>
</dbReference>
<dbReference type="EMBL" id="JAKGUD010000007">
    <property type="protein sequence ID" value="MCF4142698.1"/>
    <property type="molecule type" value="Genomic_DNA"/>
</dbReference>
<dbReference type="Gene3D" id="3.90.76.10">
    <property type="entry name" value="Dipeptide-binding Protein, Domain 1"/>
    <property type="match status" value="1"/>
</dbReference>
<dbReference type="Pfam" id="PF00496">
    <property type="entry name" value="SBP_bac_5"/>
    <property type="match status" value="1"/>
</dbReference>
<evidence type="ECO:0000256" key="3">
    <source>
        <dbReference type="ARBA" id="ARBA00022729"/>
    </source>
</evidence>
<organism evidence="6 7">
    <name type="scientific">Dethiosulfovibrio marinus</name>
    <dbReference type="NCBI Taxonomy" id="133532"/>
    <lineage>
        <taxon>Bacteria</taxon>
        <taxon>Thermotogati</taxon>
        <taxon>Synergistota</taxon>
        <taxon>Synergistia</taxon>
        <taxon>Synergistales</taxon>
        <taxon>Dethiosulfovibrionaceae</taxon>
        <taxon>Dethiosulfovibrio</taxon>
    </lineage>
</organism>
<keyword evidence="3 4" id="KW-0732">Signal</keyword>
<dbReference type="PANTHER" id="PTHR30290:SF9">
    <property type="entry name" value="OLIGOPEPTIDE-BINDING PROTEIN APPA"/>
    <property type="match status" value="1"/>
</dbReference>
<dbReference type="InterPro" id="IPR030678">
    <property type="entry name" value="Peptide/Ni-bd"/>
</dbReference>
<evidence type="ECO:0000256" key="1">
    <source>
        <dbReference type="ARBA" id="ARBA00005695"/>
    </source>
</evidence>
<proteinExistence type="inferred from homology"/>
<sequence length="540" mass="61533">MKRTFALVLLGILIVTILSTTVSADPKNGGILRWRIINDPPSLDPVTSNITTATRGTNLYLETLVKTSPSGKEILPCLAENWEVDDDSRVWTFHLRKGVLFHDNVLGEPTLNGGREMTAEDVKYSFERLVKMKSARVFFADKIKGYQELNDGKVSEWAGVEVLDDYTVRFTLDEPFAPFLAVLTYPSFGVIPREDAEKWGKNFTFHPVGTGPFVLQEWKHDSVASFRKSPNYWGQDDRGVKLPYLDGVDLMVIPDNGVAYLEFKKGNIDVLPDIPDEYYQELKDGFGPSFQERPGLNTYYYGMSQSGKPFMDNLKLRQALNYGVNREGINELVLNGRYQPAKGVLPPGMPGYNDDLNGYEYDPEKAKQLLSEAGYEKGLELTLYFNNNPRHRSIAEAMQAQLGELGIKIRLSSSEVGAHYDAVRRGDFKFFRAGWAGDYADPDNFLYTLFCSDNFGPKGNYCRYKNDDVDRWLKEARRETDPDKRWELYGKAEQQIVDDAVWMFLFYQTTSLVTRPDVQGVELAFLGDYMTELTEVWLDR</sequence>
<evidence type="ECO:0000256" key="4">
    <source>
        <dbReference type="SAM" id="SignalP"/>
    </source>
</evidence>
<name>A0ABS9ESA8_9BACT</name>
<evidence type="ECO:0000256" key="2">
    <source>
        <dbReference type="ARBA" id="ARBA00022448"/>
    </source>
</evidence>
<dbReference type="InterPro" id="IPR000914">
    <property type="entry name" value="SBP_5_dom"/>
</dbReference>
<dbReference type="PANTHER" id="PTHR30290">
    <property type="entry name" value="PERIPLASMIC BINDING COMPONENT OF ABC TRANSPORTER"/>
    <property type="match status" value="1"/>
</dbReference>
<keyword evidence="7" id="KW-1185">Reference proteome</keyword>
<evidence type="ECO:0000313" key="6">
    <source>
        <dbReference type="EMBL" id="MCF4142698.1"/>
    </source>
</evidence>
<protein>
    <submittedName>
        <fullName evidence="6">ABC transporter substrate-binding protein</fullName>
    </submittedName>
</protein>
<evidence type="ECO:0000259" key="5">
    <source>
        <dbReference type="Pfam" id="PF00496"/>
    </source>
</evidence>
<feature type="domain" description="Solute-binding protein family 5" evidence="5">
    <location>
        <begin position="74"/>
        <end position="455"/>
    </location>
</feature>